<evidence type="ECO:0000313" key="3">
    <source>
        <dbReference type="EMBL" id="MBC8557766.1"/>
    </source>
</evidence>
<keyword evidence="1 3" id="KW-0808">Transferase</keyword>
<dbReference type="PANTHER" id="PTHR42700:SF1">
    <property type="entry name" value="SULFATE ADENYLYLTRANSFERASE"/>
    <property type="match status" value="1"/>
</dbReference>
<dbReference type="InterPro" id="IPR027417">
    <property type="entry name" value="P-loop_NTPase"/>
</dbReference>
<dbReference type="EMBL" id="JACRSW010000031">
    <property type="protein sequence ID" value="MBC8557766.1"/>
    <property type="molecule type" value="Genomic_DNA"/>
</dbReference>
<proteinExistence type="predicted"/>
<gene>
    <name evidence="3" type="ORF">H8700_08600</name>
</gene>
<protein>
    <submittedName>
        <fullName evidence="3">Adenylyl-sulfate kinase</fullName>
        <ecNumber evidence="3">2.7.1.25</ecNumber>
    </submittedName>
</protein>
<reference evidence="3 4" key="1">
    <citation type="submission" date="2020-08" db="EMBL/GenBank/DDBJ databases">
        <title>Genome public.</title>
        <authorList>
            <person name="Liu C."/>
            <person name="Sun Q."/>
        </authorList>
    </citation>
    <scope>NUCLEOTIDE SEQUENCE [LARGE SCALE GENOMIC DNA]</scope>
    <source>
        <strain evidence="3 4">BX3</strain>
    </source>
</reference>
<dbReference type="Proteomes" id="UP000637513">
    <property type="component" value="Unassembled WGS sequence"/>
</dbReference>
<dbReference type="GO" id="GO:0004020">
    <property type="term" value="F:adenylylsulfate kinase activity"/>
    <property type="evidence" value="ECO:0007669"/>
    <property type="project" value="UniProtKB-EC"/>
</dbReference>
<dbReference type="InterPro" id="IPR059117">
    <property type="entry name" value="APS_kinase_dom"/>
</dbReference>
<dbReference type="PANTHER" id="PTHR42700">
    <property type="entry name" value="SULFATE ADENYLYLTRANSFERASE"/>
    <property type="match status" value="1"/>
</dbReference>
<keyword evidence="4" id="KW-1185">Reference proteome</keyword>
<accession>A0ABR7MVE6</accession>
<sequence length="226" mass="26472">MYWKLDTEQDDQIDNPLYQERIAQLRELAGDYFLDIKNLPEFKNTRRLYETLEAQSSQKGHVFWVTGLSGAGKTTIGKLLYQHLKKKEKNVVFLDGDIMREVYQTTDYSTQGRLKLAKQHGRLCKMLSDQGIDVVICVIAMYDECRAWNHENISKYHEIYLNVPMEELIRRDQKHLYSKVLKKEISNVMGMDIPFEEPKNPSMVIHNDGKDLPEKIVMQIVEKFGL</sequence>
<organism evidence="3 4">
    <name type="scientific">Jutongia hominis</name>
    <dbReference type="NCBI Taxonomy" id="2763664"/>
    <lineage>
        <taxon>Bacteria</taxon>
        <taxon>Bacillati</taxon>
        <taxon>Bacillota</taxon>
        <taxon>Clostridia</taxon>
        <taxon>Lachnospirales</taxon>
        <taxon>Lachnospiraceae</taxon>
        <taxon>Jutongia</taxon>
    </lineage>
</organism>
<dbReference type="Gene3D" id="3.40.50.300">
    <property type="entry name" value="P-loop containing nucleotide triphosphate hydrolases"/>
    <property type="match status" value="1"/>
</dbReference>
<evidence type="ECO:0000259" key="2">
    <source>
        <dbReference type="Pfam" id="PF01583"/>
    </source>
</evidence>
<evidence type="ECO:0000313" key="4">
    <source>
        <dbReference type="Proteomes" id="UP000637513"/>
    </source>
</evidence>
<name>A0ABR7MVE6_9FIRM</name>
<comment type="caution">
    <text evidence="3">The sequence shown here is derived from an EMBL/GenBank/DDBJ whole genome shotgun (WGS) entry which is preliminary data.</text>
</comment>
<dbReference type="EC" id="2.7.1.25" evidence="3"/>
<dbReference type="SUPFAM" id="SSF52540">
    <property type="entry name" value="P-loop containing nucleoside triphosphate hydrolases"/>
    <property type="match status" value="1"/>
</dbReference>
<dbReference type="InterPro" id="IPR050512">
    <property type="entry name" value="Sulf_AdTrans/APS_kinase"/>
</dbReference>
<feature type="domain" description="APS kinase" evidence="2">
    <location>
        <begin position="59"/>
        <end position="205"/>
    </location>
</feature>
<dbReference type="PRINTS" id="PR01100">
    <property type="entry name" value="SHIKIMTKNASE"/>
</dbReference>
<dbReference type="Pfam" id="PF01583">
    <property type="entry name" value="APS_kinase"/>
    <property type="match status" value="1"/>
</dbReference>
<evidence type="ECO:0000256" key="1">
    <source>
        <dbReference type="ARBA" id="ARBA00022679"/>
    </source>
</evidence>
<dbReference type="NCBIfam" id="NF004041">
    <property type="entry name" value="PRK05541.1"/>
    <property type="match status" value="1"/>
</dbReference>
<keyword evidence="3" id="KW-0418">Kinase</keyword>